<dbReference type="EMBL" id="JAUSVY010000002">
    <property type="protein sequence ID" value="MDQ0504179.1"/>
    <property type="molecule type" value="Genomic_DNA"/>
</dbReference>
<evidence type="ECO:0000313" key="7">
    <source>
        <dbReference type="Proteomes" id="UP001241747"/>
    </source>
</evidence>
<keyword evidence="1" id="KW-0805">Transcription regulation</keyword>
<dbReference type="Pfam" id="PF00440">
    <property type="entry name" value="TetR_N"/>
    <property type="match status" value="1"/>
</dbReference>
<gene>
    <name evidence="6" type="ORF">QOZ94_000953</name>
</gene>
<accession>A0ABU0LAN0</accession>
<dbReference type="InterPro" id="IPR009057">
    <property type="entry name" value="Homeodomain-like_sf"/>
</dbReference>
<reference evidence="6 7" key="1">
    <citation type="submission" date="2023-07" db="EMBL/GenBank/DDBJ databases">
        <title>Genomic Encyclopedia of Type Strains, Phase IV (KMG-IV): sequencing the most valuable type-strain genomes for metagenomic binning, comparative biology and taxonomic classification.</title>
        <authorList>
            <person name="Goeker M."/>
        </authorList>
    </citation>
    <scope>NUCLEOTIDE SEQUENCE [LARGE SCALE GENOMIC DNA]</scope>
    <source>
        <strain evidence="6 7">DSM 3770</strain>
    </source>
</reference>
<dbReference type="PANTHER" id="PTHR47506">
    <property type="entry name" value="TRANSCRIPTIONAL REGULATORY PROTEIN"/>
    <property type="match status" value="1"/>
</dbReference>
<evidence type="ECO:0000256" key="3">
    <source>
        <dbReference type="ARBA" id="ARBA00023163"/>
    </source>
</evidence>
<dbReference type="SUPFAM" id="SSF48498">
    <property type="entry name" value="Tetracyclin repressor-like, C-terminal domain"/>
    <property type="match status" value="1"/>
</dbReference>
<organism evidence="6 7">
    <name type="scientific">Xanthobacter agilis</name>
    <dbReference type="NCBI Taxonomy" id="47492"/>
    <lineage>
        <taxon>Bacteria</taxon>
        <taxon>Pseudomonadati</taxon>
        <taxon>Pseudomonadota</taxon>
        <taxon>Alphaproteobacteria</taxon>
        <taxon>Hyphomicrobiales</taxon>
        <taxon>Xanthobacteraceae</taxon>
        <taxon>Xanthobacter</taxon>
    </lineage>
</organism>
<keyword evidence="2 4" id="KW-0238">DNA-binding</keyword>
<dbReference type="Gene3D" id="1.10.357.10">
    <property type="entry name" value="Tetracycline Repressor, domain 2"/>
    <property type="match status" value="1"/>
</dbReference>
<dbReference type="Proteomes" id="UP001241747">
    <property type="component" value="Unassembled WGS sequence"/>
</dbReference>
<dbReference type="PROSITE" id="PS50977">
    <property type="entry name" value="HTH_TETR_2"/>
    <property type="match status" value="1"/>
</dbReference>
<evidence type="ECO:0000313" key="6">
    <source>
        <dbReference type="EMBL" id="MDQ0504179.1"/>
    </source>
</evidence>
<feature type="DNA-binding region" description="H-T-H motif" evidence="4">
    <location>
        <begin position="34"/>
        <end position="53"/>
    </location>
</feature>
<evidence type="ECO:0000256" key="2">
    <source>
        <dbReference type="ARBA" id="ARBA00023125"/>
    </source>
</evidence>
<keyword evidence="7" id="KW-1185">Reference proteome</keyword>
<dbReference type="PANTHER" id="PTHR47506:SF1">
    <property type="entry name" value="HTH-TYPE TRANSCRIPTIONAL REGULATOR YJDC"/>
    <property type="match status" value="1"/>
</dbReference>
<feature type="domain" description="HTH tetR-type" evidence="5">
    <location>
        <begin position="11"/>
        <end position="71"/>
    </location>
</feature>
<keyword evidence="3" id="KW-0804">Transcription</keyword>
<proteinExistence type="predicted"/>
<evidence type="ECO:0000256" key="4">
    <source>
        <dbReference type="PROSITE-ProRule" id="PRU00335"/>
    </source>
</evidence>
<protein>
    <submittedName>
        <fullName evidence="6">AcrR family transcriptional regulator</fullName>
    </submittedName>
</protein>
<comment type="caution">
    <text evidence="6">The sequence shown here is derived from an EMBL/GenBank/DDBJ whole genome shotgun (WGS) entry which is preliminary data.</text>
</comment>
<dbReference type="Gene3D" id="1.10.10.60">
    <property type="entry name" value="Homeodomain-like"/>
    <property type="match status" value="1"/>
</dbReference>
<dbReference type="InterPro" id="IPR036271">
    <property type="entry name" value="Tet_transcr_reg_TetR-rel_C_sf"/>
</dbReference>
<dbReference type="InterPro" id="IPR001647">
    <property type="entry name" value="HTH_TetR"/>
</dbReference>
<dbReference type="SUPFAM" id="SSF46689">
    <property type="entry name" value="Homeodomain-like"/>
    <property type="match status" value="1"/>
</dbReference>
<name>A0ABU0LAN0_XANAG</name>
<evidence type="ECO:0000256" key="1">
    <source>
        <dbReference type="ARBA" id="ARBA00023015"/>
    </source>
</evidence>
<sequence length="187" mass="20409">MESTEMARPRSFDEDRLLTGAMHVFRRQGFAASSVRDLEEATGMTSGSLYNSYRDKRGLFEAASAHYNRTVLARRIADHAPEGAGIAGLRRLFLSLLHEPDGGSSGCLITNSAVEFGRKDQPGFVTEGFAVLRACFADRLGGNDTEAVALLALYQGILVLIRAGYDKAALEAMITQHFETLEKHHGC</sequence>
<evidence type="ECO:0000259" key="5">
    <source>
        <dbReference type="PROSITE" id="PS50977"/>
    </source>
</evidence>